<gene>
    <name evidence="1" type="ORF">CTRU02_202820</name>
</gene>
<name>A0ACC3ZLE4_COLTU</name>
<sequence>MKIRYLNLSFFLFYLLLLLYCRKSNYADPSSYFFDPDRAYVPKFSDVRVREALQFLDIIKGTEVLSGQEDTIKPAFQAIPETTNLSPKLCIGIPTWGQRTEQYLPQTLASLVDSLTLAERNSLYITVLIVDEFPQHHPSYNEQWLRLLVDKVLVYDGSFNRTKTANYSSADEDTSRGSLLPKLVKQQKSAYDFAHLFDACYDSRAPFFALIEDDVIASRDWYDRATRAAKTLETKYQEGENDWLYLRLFYSETFLGWNNEEWPIYLSWAVLGFAVVAAVAAALVVFATRFYTKARPQYLFRPSNPFGRLYLAVLGLWMPFMVALYFLAGRLSVQPMSPGLQPMPSYGCCSQGLVFPKRHLRAMSNQLRNPPETTLFPDQIIERWANDQLLSKWALVPSVLQHIGRMSSSTGGGLRKGTWNFRFEAYEDPI</sequence>
<comment type="caution">
    <text evidence="1">The sequence shown here is derived from an EMBL/GenBank/DDBJ whole genome shotgun (WGS) entry which is preliminary data.</text>
</comment>
<evidence type="ECO:0000313" key="2">
    <source>
        <dbReference type="Proteomes" id="UP000805649"/>
    </source>
</evidence>
<protein>
    <submittedName>
        <fullName evidence="1">Uncharacterized protein</fullName>
    </submittedName>
</protein>
<proteinExistence type="predicted"/>
<dbReference type="EMBL" id="VUJX02000001">
    <property type="protein sequence ID" value="KAL0944933.1"/>
    <property type="molecule type" value="Genomic_DNA"/>
</dbReference>
<accession>A0ACC3ZLE4</accession>
<organism evidence="1 2">
    <name type="scientific">Colletotrichum truncatum</name>
    <name type="common">Anthracnose fungus</name>
    <name type="synonym">Colletotrichum capsici</name>
    <dbReference type="NCBI Taxonomy" id="5467"/>
    <lineage>
        <taxon>Eukaryota</taxon>
        <taxon>Fungi</taxon>
        <taxon>Dikarya</taxon>
        <taxon>Ascomycota</taxon>
        <taxon>Pezizomycotina</taxon>
        <taxon>Sordariomycetes</taxon>
        <taxon>Hypocreomycetidae</taxon>
        <taxon>Glomerellales</taxon>
        <taxon>Glomerellaceae</taxon>
        <taxon>Colletotrichum</taxon>
        <taxon>Colletotrichum truncatum species complex</taxon>
    </lineage>
</organism>
<dbReference type="Proteomes" id="UP000805649">
    <property type="component" value="Unassembled WGS sequence"/>
</dbReference>
<reference evidence="1 2" key="1">
    <citation type="journal article" date="2020" name="Phytopathology">
        <title>Genome Sequence Resources of Colletotrichum truncatum, C. plurivorum, C. musicola, and C. sojae: Four Species Pathogenic to Soybean (Glycine max).</title>
        <authorList>
            <person name="Rogerio F."/>
            <person name="Boufleur T.R."/>
            <person name="Ciampi-Guillardi M."/>
            <person name="Sukno S.A."/>
            <person name="Thon M.R."/>
            <person name="Massola Junior N.S."/>
            <person name="Baroncelli R."/>
        </authorList>
    </citation>
    <scope>NUCLEOTIDE SEQUENCE [LARGE SCALE GENOMIC DNA]</scope>
    <source>
        <strain evidence="1 2">CMES1059</strain>
    </source>
</reference>
<evidence type="ECO:0000313" key="1">
    <source>
        <dbReference type="EMBL" id="KAL0944933.1"/>
    </source>
</evidence>
<keyword evidence="2" id="KW-1185">Reference proteome</keyword>